<gene>
    <name evidence="1" type="ORF">M404DRAFT_1000835</name>
</gene>
<reference evidence="1 2" key="1">
    <citation type="submission" date="2014-04" db="EMBL/GenBank/DDBJ databases">
        <authorList>
            <consortium name="DOE Joint Genome Institute"/>
            <person name="Kuo A."/>
            <person name="Kohler A."/>
            <person name="Costa M.D."/>
            <person name="Nagy L.G."/>
            <person name="Floudas D."/>
            <person name="Copeland A."/>
            <person name="Barry K.W."/>
            <person name="Cichocki N."/>
            <person name="Veneault-Fourrey C."/>
            <person name="LaButti K."/>
            <person name="Lindquist E.A."/>
            <person name="Lipzen A."/>
            <person name="Lundell T."/>
            <person name="Morin E."/>
            <person name="Murat C."/>
            <person name="Sun H."/>
            <person name="Tunlid A."/>
            <person name="Henrissat B."/>
            <person name="Grigoriev I.V."/>
            <person name="Hibbett D.S."/>
            <person name="Martin F."/>
            <person name="Nordberg H.P."/>
            <person name="Cantor M.N."/>
            <person name="Hua S.X."/>
        </authorList>
    </citation>
    <scope>NUCLEOTIDE SEQUENCE [LARGE SCALE GENOMIC DNA]</scope>
    <source>
        <strain evidence="1 2">Marx 270</strain>
    </source>
</reference>
<organism evidence="1 2">
    <name type="scientific">Pisolithus tinctorius Marx 270</name>
    <dbReference type="NCBI Taxonomy" id="870435"/>
    <lineage>
        <taxon>Eukaryota</taxon>
        <taxon>Fungi</taxon>
        <taxon>Dikarya</taxon>
        <taxon>Basidiomycota</taxon>
        <taxon>Agaricomycotina</taxon>
        <taxon>Agaricomycetes</taxon>
        <taxon>Agaricomycetidae</taxon>
        <taxon>Boletales</taxon>
        <taxon>Sclerodermatineae</taxon>
        <taxon>Pisolithaceae</taxon>
        <taxon>Pisolithus</taxon>
    </lineage>
</organism>
<reference evidence="2" key="2">
    <citation type="submission" date="2015-01" db="EMBL/GenBank/DDBJ databases">
        <title>Evolutionary Origins and Diversification of the Mycorrhizal Mutualists.</title>
        <authorList>
            <consortium name="DOE Joint Genome Institute"/>
            <consortium name="Mycorrhizal Genomics Consortium"/>
            <person name="Kohler A."/>
            <person name="Kuo A."/>
            <person name="Nagy L.G."/>
            <person name="Floudas D."/>
            <person name="Copeland A."/>
            <person name="Barry K.W."/>
            <person name="Cichocki N."/>
            <person name="Veneault-Fourrey C."/>
            <person name="LaButti K."/>
            <person name="Lindquist E.A."/>
            <person name="Lipzen A."/>
            <person name="Lundell T."/>
            <person name="Morin E."/>
            <person name="Murat C."/>
            <person name="Riley R."/>
            <person name="Ohm R."/>
            <person name="Sun H."/>
            <person name="Tunlid A."/>
            <person name="Henrissat B."/>
            <person name="Grigoriev I.V."/>
            <person name="Hibbett D.S."/>
            <person name="Martin F."/>
        </authorList>
    </citation>
    <scope>NUCLEOTIDE SEQUENCE [LARGE SCALE GENOMIC DNA]</scope>
    <source>
        <strain evidence="2">Marx 270</strain>
    </source>
</reference>
<dbReference type="InParanoid" id="A0A0C3P8G6"/>
<evidence type="ECO:0000313" key="2">
    <source>
        <dbReference type="Proteomes" id="UP000054217"/>
    </source>
</evidence>
<evidence type="ECO:0000313" key="1">
    <source>
        <dbReference type="EMBL" id="KIO04001.1"/>
    </source>
</evidence>
<dbReference type="Proteomes" id="UP000054217">
    <property type="component" value="Unassembled WGS sequence"/>
</dbReference>
<name>A0A0C3P8G6_PISTI</name>
<sequence length="51" mass="5911">MHFESLGLILSTTHHAFDLAHYQRETGIGRCLQDIRLRIQAGMDINHDQYS</sequence>
<keyword evidence="2" id="KW-1185">Reference proteome</keyword>
<accession>A0A0C3P8G6</accession>
<dbReference type="EMBL" id="KN831973">
    <property type="protein sequence ID" value="KIO04001.1"/>
    <property type="molecule type" value="Genomic_DNA"/>
</dbReference>
<dbReference type="AlphaFoldDB" id="A0A0C3P8G6"/>
<protein>
    <submittedName>
        <fullName evidence="1">Uncharacterized protein</fullName>
    </submittedName>
</protein>
<dbReference type="HOGENOM" id="CLU_3107370_0_0_1"/>
<proteinExistence type="predicted"/>